<feature type="non-terminal residue" evidence="2">
    <location>
        <position position="77"/>
    </location>
</feature>
<comment type="caution">
    <text evidence="2">The sequence shown here is derived from an EMBL/GenBank/DDBJ whole genome shotgun (WGS) entry which is preliminary data.</text>
</comment>
<protein>
    <recommendedName>
        <fullName evidence="1">Fibronectin type-III domain-containing protein</fullName>
    </recommendedName>
</protein>
<keyword evidence="3" id="KW-1185">Reference proteome</keyword>
<name>A0ABD0QQW7_CIRMR</name>
<dbReference type="Gene3D" id="2.60.40.10">
    <property type="entry name" value="Immunoglobulins"/>
    <property type="match status" value="1"/>
</dbReference>
<organism evidence="2 3">
    <name type="scientific">Cirrhinus mrigala</name>
    <name type="common">Mrigala</name>
    <dbReference type="NCBI Taxonomy" id="683832"/>
    <lineage>
        <taxon>Eukaryota</taxon>
        <taxon>Metazoa</taxon>
        <taxon>Chordata</taxon>
        <taxon>Craniata</taxon>
        <taxon>Vertebrata</taxon>
        <taxon>Euteleostomi</taxon>
        <taxon>Actinopterygii</taxon>
        <taxon>Neopterygii</taxon>
        <taxon>Teleostei</taxon>
        <taxon>Ostariophysi</taxon>
        <taxon>Cypriniformes</taxon>
        <taxon>Cyprinidae</taxon>
        <taxon>Labeoninae</taxon>
        <taxon>Labeonini</taxon>
        <taxon>Cirrhinus</taxon>
    </lineage>
</organism>
<dbReference type="InterPro" id="IPR003961">
    <property type="entry name" value="FN3_dom"/>
</dbReference>
<feature type="non-terminal residue" evidence="2">
    <location>
        <position position="1"/>
    </location>
</feature>
<dbReference type="InterPro" id="IPR036116">
    <property type="entry name" value="FN3_sf"/>
</dbReference>
<dbReference type="InterPro" id="IPR013783">
    <property type="entry name" value="Ig-like_fold"/>
</dbReference>
<evidence type="ECO:0000313" key="3">
    <source>
        <dbReference type="Proteomes" id="UP001529510"/>
    </source>
</evidence>
<dbReference type="CDD" id="cd00063">
    <property type="entry name" value="FN3"/>
    <property type="match status" value="1"/>
</dbReference>
<reference evidence="2 3" key="1">
    <citation type="submission" date="2024-05" db="EMBL/GenBank/DDBJ databases">
        <title>Genome sequencing and assembly of Indian major carp, Cirrhinus mrigala (Hamilton, 1822).</title>
        <authorList>
            <person name="Mohindra V."/>
            <person name="Chowdhury L.M."/>
            <person name="Lal K."/>
            <person name="Jena J.K."/>
        </authorList>
    </citation>
    <scope>NUCLEOTIDE SEQUENCE [LARGE SCALE GENOMIC DNA]</scope>
    <source>
        <strain evidence="2">CM1030</strain>
        <tissue evidence="2">Blood</tissue>
    </source>
</reference>
<sequence>FVTVQSTNSLNISWGRPLNMSLVSHYFLLSYSNTTLNCSQNYSSLMGLSAGVQYNITVRTVGAMGYFSSPRGLTAYT</sequence>
<dbReference type="Pfam" id="PF00041">
    <property type="entry name" value="fn3"/>
    <property type="match status" value="1"/>
</dbReference>
<evidence type="ECO:0000313" key="2">
    <source>
        <dbReference type="EMBL" id="KAL0188232.1"/>
    </source>
</evidence>
<proteinExistence type="predicted"/>
<accession>A0ABD0QQW7</accession>
<feature type="domain" description="Fibronectin type-III" evidence="1">
    <location>
        <begin position="3"/>
        <end position="65"/>
    </location>
</feature>
<dbReference type="EMBL" id="JAMKFB020000007">
    <property type="protein sequence ID" value="KAL0188232.1"/>
    <property type="molecule type" value="Genomic_DNA"/>
</dbReference>
<dbReference type="Proteomes" id="UP001529510">
    <property type="component" value="Unassembled WGS sequence"/>
</dbReference>
<gene>
    <name evidence="2" type="ORF">M9458_015331</name>
</gene>
<evidence type="ECO:0000259" key="1">
    <source>
        <dbReference type="Pfam" id="PF00041"/>
    </source>
</evidence>
<dbReference type="SUPFAM" id="SSF49265">
    <property type="entry name" value="Fibronectin type III"/>
    <property type="match status" value="1"/>
</dbReference>
<dbReference type="AlphaFoldDB" id="A0ABD0QQW7"/>